<name>A0A6C0LRX4_9ZZZZ</name>
<dbReference type="EMBL" id="MN740556">
    <property type="protein sequence ID" value="QHU33130.1"/>
    <property type="molecule type" value="Genomic_DNA"/>
</dbReference>
<accession>A0A6C0LRX4</accession>
<proteinExistence type="predicted"/>
<sequence>MSSNQQLEQKLGPIIKSPQVMYIIITIKKIQARMKDSDMINSEYIRIYDQLSREFNHFFETYTDIFIKVIRGIDIEILASVLYYKDQVFQGLITEEQVADKLAQKYLPKHLKVASDIKLKELKSNPDFMKI</sequence>
<protein>
    <submittedName>
        <fullName evidence="1">Uncharacterized protein</fullName>
    </submittedName>
</protein>
<dbReference type="AlphaFoldDB" id="A0A6C0LRX4"/>
<evidence type="ECO:0000313" key="1">
    <source>
        <dbReference type="EMBL" id="QHU33130.1"/>
    </source>
</evidence>
<reference evidence="1" key="1">
    <citation type="journal article" date="2020" name="Nature">
        <title>Giant virus diversity and host interactions through global metagenomics.</title>
        <authorList>
            <person name="Schulz F."/>
            <person name="Roux S."/>
            <person name="Paez-Espino D."/>
            <person name="Jungbluth S."/>
            <person name="Walsh D.A."/>
            <person name="Denef V.J."/>
            <person name="McMahon K.D."/>
            <person name="Konstantinidis K.T."/>
            <person name="Eloe-Fadrosh E.A."/>
            <person name="Kyrpides N.C."/>
            <person name="Woyke T."/>
        </authorList>
    </citation>
    <scope>NUCLEOTIDE SEQUENCE</scope>
    <source>
        <strain evidence="1">GVMAG-S-1014582-52</strain>
    </source>
</reference>
<organism evidence="1">
    <name type="scientific">viral metagenome</name>
    <dbReference type="NCBI Taxonomy" id="1070528"/>
    <lineage>
        <taxon>unclassified sequences</taxon>
        <taxon>metagenomes</taxon>
        <taxon>organismal metagenomes</taxon>
    </lineage>
</organism>